<proteinExistence type="predicted"/>
<evidence type="ECO:0000256" key="1">
    <source>
        <dbReference type="SAM" id="MobiDB-lite"/>
    </source>
</evidence>
<keyword evidence="3" id="KW-1185">Reference proteome</keyword>
<dbReference type="EMBL" id="GL376564">
    <property type="status" value="NOT_ANNOTATED_CDS"/>
    <property type="molecule type" value="Genomic_DNA"/>
</dbReference>
<evidence type="ECO:0000313" key="3">
    <source>
        <dbReference type="Proteomes" id="UP000019132"/>
    </source>
</evidence>
<dbReference type="InParanoid" id="K3WIZ0"/>
<accession>K3WIZ0</accession>
<name>K3WIZ0_GLOUD</name>
<dbReference type="Proteomes" id="UP000019132">
    <property type="component" value="Unassembled WGS sequence"/>
</dbReference>
<feature type="compositionally biased region" description="Polar residues" evidence="1">
    <location>
        <begin position="41"/>
        <end position="53"/>
    </location>
</feature>
<reference evidence="3" key="2">
    <citation type="submission" date="2010-04" db="EMBL/GenBank/DDBJ databases">
        <authorList>
            <person name="Buell R."/>
            <person name="Hamilton J."/>
            <person name="Hostetler J."/>
        </authorList>
    </citation>
    <scope>NUCLEOTIDE SEQUENCE [LARGE SCALE GENOMIC DNA]</scope>
    <source>
        <strain evidence="3">DAOM:BR144</strain>
    </source>
</reference>
<feature type="region of interest" description="Disordered" evidence="1">
    <location>
        <begin position="22"/>
        <end position="59"/>
    </location>
</feature>
<dbReference type="VEuPathDB" id="FungiDB:PYU1_G004921"/>
<reference evidence="3" key="1">
    <citation type="journal article" date="2010" name="Genome Biol.">
        <title>Genome sequence of the necrotrophic plant pathogen Pythium ultimum reveals original pathogenicity mechanisms and effector repertoire.</title>
        <authorList>
            <person name="Levesque C.A."/>
            <person name="Brouwer H."/>
            <person name="Cano L."/>
            <person name="Hamilton J.P."/>
            <person name="Holt C."/>
            <person name="Huitema E."/>
            <person name="Raffaele S."/>
            <person name="Robideau G.P."/>
            <person name="Thines M."/>
            <person name="Win J."/>
            <person name="Zerillo M.M."/>
            <person name="Beakes G.W."/>
            <person name="Boore J.L."/>
            <person name="Busam D."/>
            <person name="Dumas B."/>
            <person name="Ferriera S."/>
            <person name="Fuerstenberg S.I."/>
            <person name="Gachon C.M."/>
            <person name="Gaulin E."/>
            <person name="Govers F."/>
            <person name="Grenville-Briggs L."/>
            <person name="Horner N."/>
            <person name="Hostetler J."/>
            <person name="Jiang R.H."/>
            <person name="Johnson J."/>
            <person name="Krajaejun T."/>
            <person name="Lin H."/>
            <person name="Meijer H.J."/>
            <person name="Moore B."/>
            <person name="Morris P."/>
            <person name="Phuntmart V."/>
            <person name="Puiu D."/>
            <person name="Shetty J."/>
            <person name="Stajich J.E."/>
            <person name="Tripathy S."/>
            <person name="Wawra S."/>
            <person name="van West P."/>
            <person name="Whitty B.R."/>
            <person name="Coutinho P.M."/>
            <person name="Henrissat B."/>
            <person name="Martin F."/>
            <person name="Thomas P.D."/>
            <person name="Tyler B.M."/>
            <person name="De Vries R.P."/>
            <person name="Kamoun S."/>
            <person name="Yandell M."/>
            <person name="Tisserat N."/>
            <person name="Buell C.R."/>
        </authorList>
    </citation>
    <scope>NUCLEOTIDE SEQUENCE</scope>
    <source>
        <strain evidence="3">DAOM:BR144</strain>
    </source>
</reference>
<organism evidence="2 3">
    <name type="scientific">Globisporangium ultimum (strain ATCC 200006 / CBS 805.95 / DAOM BR144)</name>
    <name type="common">Pythium ultimum</name>
    <dbReference type="NCBI Taxonomy" id="431595"/>
    <lineage>
        <taxon>Eukaryota</taxon>
        <taxon>Sar</taxon>
        <taxon>Stramenopiles</taxon>
        <taxon>Oomycota</taxon>
        <taxon>Peronosporomycetes</taxon>
        <taxon>Pythiales</taxon>
        <taxon>Pythiaceae</taxon>
        <taxon>Globisporangium</taxon>
    </lineage>
</organism>
<sequence length="59" mass="6735">MDDMREAMITTEEAIHRVTQAFAARRSRSHRSPSRASPAPTSKTQVFQPIDGNQSHERR</sequence>
<protein>
    <submittedName>
        <fullName evidence="2">Uncharacterized protein</fullName>
    </submittedName>
</protein>
<dbReference type="HOGENOM" id="CLU_2968234_0_0_1"/>
<reference evidence="2" key="3">
    <citation type="submission" date="2015-02" db="UniProtKB">
        <authorList>
            <consortium name="EnsemblProtists"/>
        </authorList>
    </citation>
    <scope>IDENTIFICATION</scope>
    <source>
        <strain evidence="2">DAOM BR144</strain>
    </source>
</reference>
<dbReference type="AlphaFoldDB" id="K3WIZ0"/>
<evidence type="ECO:0000313" key="2">
    <source>
        <dbReference type="EnsemblProtists" id="PYU1_T004932"/>
    </source>
</evidence>
<dbReference type="EnsemblProtists" id="PYU1_T004932">
    <property type="protein sequence ID" value="PYU1_T004932"/>
    <property type="gene ID" value="PYU1_G004921"/>
</dbReference>